<evidence type="ECO:0000313" key="3">
    <source>
        <dbReference type="Proteomes" id="UP000501812"/>
    </source>
</evidence>
<feature type="region of interest" description="Disordered" evidence="1">
    <location>
        <begin position="226"/>
        <end position="254"/>
    </location>
</feature>
<feature type="region of interest" description="Disordered" evidence="1">
    <location>
        <begin position="501"/>
        <end position="543"/>
    </location>
</feature>
<dbReference type="KEGG" id="luo:HHL09_16075"/>
<dbReference type="EMBL" id="CP051774">
    <property type="protein sequence ID" value="QJE97241.1"/>
    <property type="molecule type" value="Genomic_DNA"/>
</dbReference>
<proteinExistence type="predicted"/>
<name>A0A858RKW5_9BACT</name>
<evidence type="ECO:0008006" key="4">
    <source>
        <dbReference type="Google" id="ProtNLM"/>
    </source>
</evidence>
<feature type="compositionally biased region" description="Basic and acidic residues" evidence="1">
    <location>
        <begin position="226"/>
        <end position="244"/>
    </location>
</feature>
<feature type="compositionally biased region" description="Low complexity" evidence="1">
    <location>
        <begin position="245"/>
        <end position="254"/>
    </location>
</feature>
<sequence>MHPLRHAPSPFSAGKIARGLLCAALGFAAAEAQNPSPVEEPAAGEPEEELGFLQSNLLPDGSILKGVTLPSYSRNLKLTSEVKADELVIVSEDRINAKNLLIEMYDAKEVQSARVAMRKARFLPAKKMLISDEPVSIISNKLTADGSALVFDTAKRRGFLHGPVKAVTELDLKTSMNAQPVRTAFATGALLMAGAHPLPAQAPKEPTAAERFAELRLKPEELAKISEESASKKEQLSAHDEAAEKAFGQAQEQAEGARVTMNDFFRTASLTALMAEPAPAPATGDVPAPDLPDNPLKTTITAKDGAYFDSIAGLAIFLKQVEVKNPELQLSGADELKVFMEPKSADEDRSKEKAKGSPESKIPDPNAPEGSKPKPQESEAKPVVEKTPPTPEMLEQMRAAKEKAKQLGQEKKGDFGSAKRLVATGPAVRINYKSASKTKDGKEQEMIMASGRTLIYDIEKEQIILRGGSPWVMKGDQMQRVVGEDAYILIYTQNGEPTKIVTGNQELFEGEFSTPPKADDKKAKNQTPPKNQSNPKPQNPKNR</sequence>
<keyword evidence="3" id="KW-1185">Reference proteome</keyword>
<reference evidence="2 3" key="1">
    <citation type="submission" date="2020-04" db="EMBL/GenBank/DDBJ databases">
        <title>Luteolibacter sp. G-1-1-1 isolated from soil.</title>
        <authorList>
            <person name="Dahal R.H."/>
        </authorList>
    </citation>
    <scope>NUCLEOTIDE SEQUENCE [LARGE SCALE GENOMIC DNA]</scope>
    <source>
        <strain evidence="2 3">G-1-1-1</strain>
    </source>
</reference>
<dbReference type="Gene3D" id="2.60.450.10">
    <property type="entry name" value="Lipopolysaccharide (LPS) transport protein A like domain"/>
    <property type="match status" value="1"/>
</dbReference>
<protein>
    <recommendedName>
        <fullName evidence="4">Organic solvent tolerance-like N-terminal domain-containing protein</fullName>
    </recommendedName>
</protein>
<feature type="compositionally biased region" description="Basic and acidic residues" evidence="1">
    <location>
        <begin position="371"/>
        <end position="384"/>
    </location>
</feature>
<feature type="compositionally biased region" description="Basic and acidic residues" evidence="1">
    <location>
        <begin position="339"/>
        <end position="362"/>
    </location>
</feature>
<feature type="compositionally biased region" description="Low complexity" evidence="1">
    <location>
        <begin position="525"/>
        <end position="543"/>
    </location>
</feature>
<feature type="region of interest" description="Disordered" evidence="1">
    <location>
        <begin position="339"/>
        <end position="391"/>
    </location>
</feature>
<dbReference type="AlphaFoldDB" id="A0A858RKW5"/>
<evidence type="ECO:0000313" key="2">
    <source>
        <dbReference type="EMBL" id="QJE97241.1"/>
    </source>
</evidence>
<accession>A0A858RKW5</accession>
<dbReference type="Proteomes" id="UP000501812">
    <property type="component" value="Chromosome"/>
</dbReference>
<organism evidence="2 3">
    <name type="scientific">Luteolibacter luteus</name>
    <dbReference type="NCBI Taxonomy" id="2728835"/>
    <lineage>
        <taxon>Bacteria</taxon>
        <taxon>Pseudomonadati</taxon>
        <taxon>Verrucomicrobiota</taxon>
        <taxon>Verrucomicrobiia</taxon>
        <taxon>Verrucomicrobiales</taxon>
        <taxon>Verrucomicrobiaceae</taxon>
        <taxon>Luteolibacter</taxon>
    </lineage>
</organism>
<dbReference type="RefSeq" id="WP_169455641.1">
    <property type="nucleotide sequence ID" value="NZ_CP051774.1"/>
</dbReference>
<gene>
    <name evidence="2" type="ORF">HHL09_16075</name>
</gene>
<evidence type="ECO:0000256" key="1">
    <source>
        <dbReference type="SAM" id="MobiDB-lite"/>
    </source>
</evidence>